<evidence type="ECO:0000313" key="3">
    <source>
        <dbReference type="Proteomes" id="UP001501565"/>
    </source>
</evidence>
<name>A0ABP7MT14_9GAMM</name>
<dbReference type="Proteomes" id="UP001501565">
    <property type="component" value="Unassembled WGS sequence"/>
</dbReference>
<organism evidence="2 3">
    <name type="scientific">Litoribacillus peritrichatus</name>
    <dbReference type="NCBI Taxonomy" id="718191"/>
    <lineage>
        <taxon>Bacteria</taxon>
        <taxon>Pseudomonadati</taxon>
        <taxon>Pseudomonadota</taxon>
        <taxon>Gammaproteobacteria</taxon>
        <taxon>Oceanospirillales</taxon>
        <taxon>Oceanospirillaceae</taxon>
        <taxon>Litoribacillus</taxon>
    </lineage>
</organism>
<feature type="compositionally biased region" description="Polar residues" evidence="1">
    <location>
        <begin position="54"/>
        <end position="70"/>
    </location>
</feature>
<gene>
    <name evidence="2" type="ORF">GCM10022277_25550</name>
</gene>
<evidence type="ECO:0000313" key="2">
    <source>
        <dbReference type="EMBL" id="GAA3927969.1"/>
    </source>
</evidence>
<accession>A0ABP7MT14</accession>
<reference evidence="3" key="1">
    <citation type="journal article" date="2019" name="Int. J. Syst. Evol. Microbiol.">
        <title>The Global Catalogue of Microorganisms (GCM) 10K type strain sequencing project: providing services to taxonomists for standard genome sequencing and annotation.</title>
        <authorList>
            <consortium name="The Broad Institute Genomics Platform"/>
            <consortium name="The Broad Institute Genome Sequencing Center for Infectious Disease"/>
            <person name="Wu L."/>
            <person name="Ma J."/>
        </authorList>
    </citation>
    <scope>NUCLEOTIDE SEQUENCE [LARGE SCALE GENOMIC DNA]</scope>
    <source>
        <strain evidence="3">JCM 17551</strain>
    </source>
</reference>
<protein>
    <submittedName>
        <fullName evidence="2">Uncharacterized protein</fullName>
    </submittedName>
</protein>
<feature type="region of interest" description="Disordered" evidence="1">
    <location>
        <begin position="54"/>
        <end position="78"/>
    </location>
</feature>
<proteinExistence type="predicted"/>
<comment type="caution">
    <text evidence="2">The sequence shown here is derived from an EMBL/GenBank/DDBJ whole genome shotgun (WGS) entry which is preliminary data.</text>
</comment>
<dbReference type="RefSeq" id="WP_344798923.1">
    <property type="nucleotide sequence ID" value="NZ_BAABBN010000007.1"/>
</dbReference>
<dbReference type="EMBL" id="BAABBN010000007">
    <property type="protein sequence ID" value="GAA3927969.1"/>
    <property type="molecule type" value="Genomic_DNA"/>
</dbReference>
<sequence>MAEKKSPRFILFLGIAVGSLLLMGFTALNLSAPENNQSFVSQIDDVCEGHQCLQETSPTDWNSSSSTEVKSANKPKPASADFPFATNSMQAQVMRVADLYESQMHYPKYSYPINTGNLDQFIPNQHIASALPLVGTGLGENASLTLNLDKFNYFWGDTIVPVAALVLGENDPQITSARFTLISESGKTMATVEQPTIKQTQVIAEIPLSTVGTSDEQDYFLIADVSSAHSGDRYEVRTSLRIGHMVGEITGVEKSDLEGSHLLIPVELSLEDEGYYLISANLYSEQGEPLLNLSHKGKLSKYDDQITLKAHYSALSASGNEGPYKLGNFELKKLPSKPGDSTGFGKVPDSTFSVNGFPFKEFDQTPYSNPQAEARVEFLRTLSNAQG</sequence>
<keyword evidence="3" id="KW-1185">Reference proteome</keyword>
<evidence type="ECO:0000256" key="1">
    <source>
        <dbReference type="SAM" id="MobiDB-lite"/>
    </source>
</evidence>